<comment type="catalytic activity">
    <reaction evidence="15">
        <text>L-threonyl-[protein] + ATP = O-phospho-L-threonyl-[protein] + ADP + H(+)</text>
        <dbReference type="Rhea" id="RHEA:46608"/>
        <dbReference type="Rhea" id="RHEA-COMP:11060"/>
        <dbReference type="Rhea" id="RHEA-COMP:11605"/>
        <dbReference type="ChEBI" id="CHEBI:15378"/>
        <dbReference type="ChEBI" id="CHEBI:30013"/>
        <dbReference type="ChEBI" id="CHEBI:30616"/>
        <dbReference type="ChEBI" id="CHEBI:61977"/>
        <dbReference type="ChEBI" id="CHEBI:456216"/>
        <dbReference type="EC" id="2.7.11.1"/>
    </reaction>
</comment>
<reference evidence="21 22" key="1">
    <citation type="submission" date="2020-08" db="EMBL/GenBank/DDBJ databases">
        <title>Plant Genome Project.</title>
        <authorList>
            <person name="Zhang R.-G."/>
        </authorList>
    </citation>
    <scope>NUCLEOTIDE SEQUENCE [LARGE SCALE GENOMIC DNA]</scope>
    <source>
        <tissue evidence="21">Rhizome</tissue>
    </source>
</reference>
<dbReference type="InterPro" id="IPR001245">
    <property type="entry name" value="Ser-Thr/Tyr_kinase_cat_dom"/>
</dbReference>
<evidence type="ECO:0000256" key="13">
    <source>
        <dbReference type="ARBA" id="ARBA00023170"/>
    </source>
</evidence>
<keyword evidence="13" id="KW-0675">Receptor</keyword>
<comment type="subcellular location">
    <subcellularLocation>
        <location evidence="1">Membrane</location>
    </subcellularLocation>
</comment>
<dbReference type="PROSITE" id="PS00107">
    <property type="entry name" value="PROTEIN_KINASE_ATP"/>
    <property type="match status" value="1"/>
</dbReference>
<keyword evidence="3 18" id="KW-0723">Serine/threonine-protein kinase</keyword>
<evidence type="ECO:0000313" key="21">
    <source>
        <dbReference type="EMBL" id="KAG6488406.1"/>
    </source>
</evidence>
<accession>A0A8J5FNB0</accession>
<evidence type="ECO:0000256" key="8">
    <source>
        <dbReference type="ARBA" id="ARBA00022741"/>
    </source>
</evidence>
<sequence>MLIADRLDRPNRSPLRANMEPALQALIASLVSFLFVSLIFAVLVLICRDASKSRLSDVEGVLALRSLGRTRSLHLPYAAEESSASYDPSLNDIAMSELVAATRDFAADGIIGDGSFGFVYKARLSSGVTVAVKRLSKDAAHGVREFKAEMDTLGRIRHPNLVRMLGFCVAGRDRVLVYEYVKHGSLDQWLHEEEDDEGRPRSLPWRTRLGIVRGVAAGLTFLHDCCQPAVIHRDIKASNVLLDEGFEARITDFGLARLVEAPRTHVSTQVAGTMGYMAPEYWEGATVATVKGDVYSFGILMLEVATGRRPNLGVRQEGGGGKKEMLLAKWARAMVEQGRIPEILDSEMGSEDVEESEVTAYLKVAFRCTEDSSRKRPSMREVLADLNQF</sequence>
<dbReference type="PROSITE" id="PS50011">
    <property type="entry name" value="PROTEIN_KINASE_DOM"/>
    <property type="match status" value="1"/>
</dbReference>
<evidence type="ECO:0000256" key="12">
    <source>
        <dbReference type="ARBA" id="ARBA00023136"/>
    </source>
</evidence>
<keyword evidence="6 19" id="KW-0812">Transmembrane</keyword>
<evidence type="ECO:0000256" key="15">
    <source>
        <dbReference type="ARBA" id="ARBA00047899"/>
    </source>
</evidence>
<evidence type="ECO:0000256" key="19">
    <source>
        <dbReference type="SAM" id="Phobius"/>
    </source>
</evidence>
<dbReference type="PANTHER" id="PTHR47973">
    <property type="entry name" value="CYSTEINE-RICH RECEPTOR-LIKE PROTEIN KINASE 3"/>
    <property type="match status" value="1"/>
</dbReference>
<dbReference type="OrthoDB" id="4062651at2759"/>
<dbReference type="InterPro" id="IPR017441">
    <property type="entry name" value="Protein_kinase_ATP_BS"/>
</dbReference>
<proteinExistence type="inferred from homology"/>
<feature type="domain" description="Protein kinase" evidence="20">
    <location>
        <begin position="105"/>
        <end position="389"/>
    </location>
</feature>
<dbReference type="InterPro" id="IPR052059">
    <property type="entry name" value="CR_Ser/Thr_kinase"/>
</dbReference>
<dbReference type="AlphaFoldDB" id="A0A8J5FNB0"/>
<comment type="similarity">
    <text evidence="18">Belongs to the protein kinase superfamily.</text>
</comment>
<keyword evidence="9" id="KW-0418">Kinase</keyword>
<evidence type="ECO:0000256" key="10">
    <source>
        <dbReference type="ARBA" id="ARBA00022840"/>
    </source>
</evidence>
<keyword evidence="12 19" id="KW-0472">Membrane</keyword>
<evidence type="ECO:0000259" key="20">
    <source>
        <dbReference type="PROSITE" id="PS50011"/>
    </source>
</evidence>
<comment type="catalytic activity">
    <reaction evidence="16">
        <text>L-seryl-[protein] + ATP = O-phospho-L-seryl-[protein] + ADP + H(+)</text>
        <dbReference type="Rhea" id="RHEA:17989"/>
        <dbReference type="Rhea" id="RHEA-COMP:9863"/>
        <dbReference type="Rhea" id="RHEA-COMP:11604"/>
        <dbReference type="ChEBI" id="CHEBI:15378"/>
        <dbReference type="ChEBI" id="CHEBI:29999"/>
        <dbReference type="ChEBI" id="CHEBI:30616"/>
        <dbReference type="ChEBI" id="CHEBI:83421"/>
        <dbReference type="ChEBI" id="CHEBI:456216"/>
        <dbReference type="EC" id="2.7.11.1"/>
    </reaction>
</comment>
<keyword evidence="8 17" id="KW-0547">Nucleotide-binding</keyword>
<name>A0A8J5FNB0_ZINOF</name>
<evidence type="ECO:0000256" key="1">
    <source>
        <dbReference type="ARBA" id="ARBA00004370"/>
    </source>
</evidence>
<gene>
    <name evidence="21" type="ORF">ZIOFF_049649</name>
</gene>
<dbReference type="GO" id="GO:0016020">
    <property type="term" value="C:membrane"/>
    <property type="evidence" value="ECO:0007669"/>
    <property type="project" value="UniProtKB-SubCell"/>
</dbReference>
<evidence type="ECO:0000256" key="11">
    <source>
        <dbReference type="ARBA" id="ARBA00022989"/>
    </source>
</evidence>
<dbReference type="GO" id="GO:0005524">
    <property type="term" value="F:ATP binding"/>
    <property type="evidence" value="ECO:0007669"/>
    <property type="project" value="UniProtKB-UniRule"/>
</dbReference>
<dbReference type="PROSITE" id="PS00108">
    <property type="entry name" value="PROTEIN_KINASE_ST"/>
    <property type="match status" value="1"/>
</dbReference>
<keyword evidence="22" id="KW-1185">Reference proteome</keyword>
<protein>
    <recommendedName>
        <fullName evidence="2">non-specific serine/threonine protein kinase</fullName>
        <ecNumber evidence="2">2.7.11.1</ecNumber>
    </recommendedName>
</protein>
<dbReference type="CDD" id="cd14066">
    <property type="entry name" value="STKc_IRAK"/>
    <property type="match status" value="1"/>
</dbReference>
<dbReference type="InterPro" id="IPR000719">
    <property type="entry name" value="Prot_kinase_dom"/>
</dbReference>
<dbReference type="FunFam" id="3.30.200.20:FF:000745">
    <property type="entry name" value="Phytosulfokine receptor 2"/>
    <property type="match status" value="1"/>
</dbReference>
<keyword evidence="7" id="KW-0677">Repeat</keyword>
<keyword evidence="4" id="KW-0433">Leucine-rich repeat</keyword>
<evidence type="ECO:0000256" key="9">
    <source>
        <dbReference type="ARBA" id="ARBA00022777"/>
    </source>
</evidence>
<dbReference type="SMART" id="SM00220">
    <property type="entry name" value="S_TKc"/>
    <property type="match status" value="1"/>
</dbReference>
<keyword evidence="5" id="KW-0808">Transferase</keyword>
<evidence type="ECO:0000256" key="17">
    <source>
        <dbReference type="PROSITE-ProRule" id="PRU10141"/>
    </source>
</evidence>
<evidence type="ECO:0000256" key="5">
    <source>
        <dbReference type="ARBA" id="ARBA00022679"/>
    </source>
</evidence>
<keyword evidence="14" id="KW-0325">Glycoprotein</keyword>
<comment type="caution">
    <text evidence="21">The sequence shown here is derived from an EMBL/GenBank/DDBJ whole genome shotgun (WGS) entry which is preliminary data.</text>
</comment>
<dbReference type="EMBL" id="JACMSC010000014">
    <property type="protein sequence ID" value="KAG6488406.1"/>
    <property type="molecule type" value="Genomic_DNA"/>
</dbReference>
<dbReference type="EC" id="2.7.11.1" evidence="2"/>
<dbReference type="Pfam" id="PF07714">
    <property type="entry name" value="PK_Tyr_Ser-Thr"/>
    <property type="match status" value="1"/>
</dbReference>
<evidence type="ECO:0000256" key="6">
    <source>
        <dbReference type="ARBA" id="ARBA00022692"/>
    </source>
</evidence>
<keyword evidence="10 17" id="KW-0067">ATP-binding</keyword>
<evidence type="ECO:0000256" key="18">
    <source>
        <dbReference type="RuleBase" id="RU000304"/>
    </source>
</evidence>
<dbReference type="InterPro" id="IPR008271">
    <property type="entry name" value="Ser/Thr_kinase_AS"/>
</dbReference>
<evidence type="ECO:0000256" key="3">
    <source>
        <dbReference type="ARBA" id="ARBA00022527"/>
    </source>
</evidence>
<feature type="transmembrane region" description="Helical" evidence="19">
    <location>
        <begin position="21"/>
        <end position="46"/>
    </location>
</feature>
<dbReference type="Proteomes" id="UP000734854">
    <property type="component" value="Unassembled WGS sequence"/>
</dbReference>
<dbReference type="FunFam" id="1.10.510.10:FF:000309">
    <property type="entry name" value="Leucine-rich repeat receptor-like protein kinase"/>
    <property type="match status" value="1"/>
</dbReference>
<dbReference type="GO" id="GO:0004674">
    <property type="term" value="F:protein serine/threonine kinase activity"/>
    <property type="evidence" value="ECO:0007669"/>
    <property type="project" value="UniProtKB-KW"/>
</dbReference>
<keyword evidence="11 19" id="KW-1133">Transmembrane helix</keyword>
<feature type="binding site" evidence="17">
    <location>
        <position position="133"/>
    </location>
    <ligand>
        <name>ATP</name>
        <dbReference type="ChEBI" id="CHEBI:30616"/>
    </ligand>
</feature>
<evidence type="ECO:0000256" key="14">
    <source>
        <dbReference type="ARBA" id="ARBA00023180"/>
    </source>
</evidence>
<evidence type="ECO:0000256" key="7">
    <source>
        <dbReference type="ARBA" id="ARBA00022737"/>
    </source>
</evidence>
<evidence type="ECO:0000313" key="22">
    <source>
        <dbReference type="Proteomes" id="UP000734854"/>
    </source>
</evidence>
<evidence type="ECO:0000256" key="4">
    <source>
        <dbReference type="ARBA" id="ARBA00022614"/>
    </source>
</evidence>
<organism evidence="21 22">
    <name type="scientific">Zingiber officinale</name>
    <name type="common">Ginger</name>
    <name type="synonym">Amomum zingiber</name>
    <dbReference type="NCBI Taxonomy" id="94328"/>
    <lineage>
        <taxon>Eukaryota</taxon>
        <taxon>Viridiplantae</taxon>
        <taxon>Streptophyta</taxon>
        <taxon>Embryophyta</taxon>
        <taxon>Tracheophyta</taxon>
        <taxon>Spermatophyta</taxon>
        <taxon>Magnoliopsida</taxon>
        <taxon>Liliopsida</taxon>
        <taxon>Zingiberales</taxon>
        <taxon>Zingiberaceae</taxon>
        <taxon>Zingiber</taxon>
    </lineage>
</organism>
<evidence type="ECO:0000256" key="16">
    <source>
        <dbReference type="ARBA" id="ARBA00048679"/>
    </source>
</evidence>
<evidence type="ECO:0000256" key="2">
    <source>
        <dbReference type="ARBA" id="ARBA00012513"/>
    </source>
</evidence>